<dbReference type="InterPro" id="IPR036890">
    <property type="entry name" value="HATPase_C_sf"/>
</dbReference>
<dbReference type="Gene3D" id="1.20.5.1930">
    <property type="match status" value="1"/>
</dbReference>
<dbReference type="EMBL" id="JACHWR010000002">
    <property type="protein sequence ID" value="MBB3043754.1"/>
    <property type="molecule type" value="Genomic_DNA"/>
</dbReference>
<organism evidence="6 7">
    <name type="scientific">Nocardioides soli</name>
    <dbReference type="NCBI Taxonomy" id="1036020"/>
    <lineage>
        <taxon>Bacteria</taxon>
        <taxon>Bacillati</taxon>
        <taxon>Actinomycetota</taxon>
        <taxon>Actinomycetes</taxon>
        <taxon>Propionibacteriales</taxon>
        <taxon>Nocardioidaceae</taxon>
        <taxon>Nocardioides</taxon>
    </lineage>
</organism>
<accession>A0A7W4VYK8</accession>
<sequence length="577" mass="61806">MDSGPRHAVERSHWSSTQLGAASFDDLLRELIERVHGALEEQERWQLLLEAVVSMAADLSLDDLLARIVEIAAGLAQARYAALGVIGDGAGRRLSSFVTHGISEEEAQRIGHLPEGHGLLGLLVDRPEPLRLHDISAHAASYGFPSGHPAMRTFLGVPVRIRDKVFGNLYLTEKTEGGDFTTQDEDIVVALAAAAGVAIENARLHDEAARRERWLSAAAELTALLLRPDADESALQIVADRARDLAGADVAWVVAGPDESQLSLRVVSGRPADPEVMATLDLSGSLARVVVANGVPVTVEDLAADTRALNVAELLGWDPLGPAVFVPLSSAAGSEGVVALAWRQGTDPTAFTTDASLPTLFAEQAALALHVARSRRDQERLVLLEDRDRIARDLHDLVIQRLFAVGLGLQGTMRLDVPPGVVERLEEAVDDLDITIRDIRRTIFALGSMDTGGDLRAAVTDVVDRAAGTLKFRPELRFEGPVRTRVGEDLAPDVLAVLTEALSNASRHAQPSSCLVELSVVDGVRLRVVDDGAGMPDEVVESGLSNMRRRAEQRGGHLSITSGAGEGTELVWWVPSS</sequence>
<dbReference type="CDD" id="cd16917">
    <property type="entry name" value="HATPase_UhpB-NarQ-NarX-like"/>
    <property type="match status" value="1"/>
</dbReference>
<dbReference type="GO" id="GO:0000155">
    <property type="term" value="F:phosphorelay sensor kinase activity"/>
    <property type="evidence" value="ECO:0007669"/>
    <property type="project" value="InterPro"/>
</dbReference>
<keyword evidence="7" id="KW-1185">Reference proteome</keyword>
<dbReference type="Pfam" id="PF02518">
    <property type="entry name" value="HATPase_c"/>
    <property type="match status" value="1"/>
</dbReference>
<dbReference type="InterPro" id="IPR011712">
    <property type="entry name" value="Sig_transdc_His_kin_sub3_dim/P"/>
</dbReference>
<feature type="domain" description="GAF" evidence="4">
    <location>
        <begin position="60"/>
        <end position="209"/>
    </location>
</feature>
<dbReference type="GO" id="GO:0046983">
    <property type="term" value="F:protein dimerization activity"/>
    <property type="evidence" value="ECO:0007669"/>
    <property type="project" value="InterPro"/>
</dbReference>
<comment type="caution">
    <text evidence="6">The sequence shown here is derived from an EMBL/GenBank/DDBJ whole genome shotgun (WGS) entry which is preliminary data.</text>
</comment>
<dbReference type="InterPro" id="IPR003594">
    <property type="entry name" value="HATPase_dom"/>
</dbReference>
<keyword evidence="3" id="KW-0902">Two-component regulatory system</keyword>
<reference evidence="6 7" key="1">
    <citation type="submission" date="2020-08" db="EMBL/GenBank/DDBJ databases">
        <title>Sequencing the genomes of 1000 actinobacteria strains.</title>
        <authorList>
            <person name="Klenk H.-P."/>
        </authorList>
    </citation>
    <scope>NUCLEOTIDE SEQUENCE [LARGE SCALE GENOMIC DNA]</scope>
    <source>
        <strain evidence="6 7">DSM 105498</strain>
    </source>
</reference>
<evidence type="ECO:0000313" key="6">
    <source>
        <dbReference type="EMBL" id="MBB3043754.1"/>
    </source>
</evidence>
<evidence type="ECO:0000259" key="4">
    <source>
        <dbReference type="SMART" id="SM00065"/>
    </source>
</evidence>
<dbReference type="SMART" id="SM00387">
    <property type="entry name" value="HATPase_c"/>
    <property type="match status" value="1"/>
</dbReference>
<dbReference type="PANTHER" id="PTHR24421">
    <property type="entry name" value="NITRATE/NITRITE SENSOR PROTEIN NARX-RELATED"/>
    <property type="match status" value="1"/>
</dbReference>
<gene>
    <name evidence="6" type="ORF">FHU40_003572</name>
</gene>
<dbReference type="InterPro" id="IPR003018">
    <property type="entry name" value="GAF"/>
</dbReference>
<dbReference type="Proteomes" id="UP000589626">
    <property type="component" value="Unassembled WGS sequence"/>
</dbReference>
<dbReference type="SMART" id="SM00065">
    <property type="entry name" value="GAF"/>
    <property type="match status" value="1"/>
</dbReference>
<evidence type="ECO:0000313" key="7">
    <source>
        <dbReference type="Proteomes" id="UP000589626"/>
    </source>
</evidence>
<dbReference type="Pfam" id="PF13185">
    <property type="entry name" value="GAF_2"/>
    <property type="match status" value="2"/>
</dbReference>
<feature type="domain" description="Histidine kinase/HSP90-like ATPase" evidence="5">
    <location>
        <begin position="489"/>
        <end position="577"/>
    </location>
</feature>
<keyword evidence="1" id="KW-0808">Transferase</keyword>
<evidence type="ECO:0000256" key="1">
    <source>
        <dbReference type="ARBA" id="ARBA00022679"/>
    </source>
</evidence>
<evidence type="ECO:0000256" key="2">
    <source>
        <dbReference type="ARBA" id="ARBA00022777"/>
    </source>
</evidence>
<dbReference type="Gene3D" id="3.30.450.40">
    <property type="match status" value="2"/>
</dbReference>
<dbReference type="InterPro" id="IPR050482">
    <property type="entry name" value="Sensor_HK_TwoCompSys"/>
</dbReference>
<dbReference type="SUPFAM" id="SSF55781">
    <property type="entry name" value="GAF domain-like"/>
    <property type="match status" value="2"/>
</dbReference>
<keyword evidence="2" id="KW-0418">Kinase</keyword>
<dbReference type="RefSeq" id="WP_183593529.1">
    <property type="nucleotide sequence ID" value="NZ_JACHWR010000002.1"/>
</dbReference>
<protein>
    <submittedName>
        <fullName evidence="6">GAF domain-containing protein</fullName>
    </submittedName>
</protein>
<dbReference type="Pfam" id="PF07730">
    <property type="entry name" value="HisKA_3"/>
    <property type="match status" value="1"/>
</dbReference>
<evidence type="ECO:0000256" key="3">
    <source>
        <dbReference type="ARBA" id="ARBA00023012"/>
    </source>
</evidence>
<evidence type="ECO:0000259" key="5">
    <source>
        <dbReference type="SMART" id="SM00387"/>
    </source>
</evidence>
<dbReference type="InterPro" id="IPR029016">
    <property type="entry name" value="GAF-like_dom_sf"/>
</dbReference>
<proteinExistence type="predicted"/>
<dbReference type="SUPFAM" id="SSF55874">
    <property type="entry name" value="ATPase domain of HSP90 chaperone/DNA topoisomerase II/histidine kinase"/>
    <property type="match status" value="1"/>
</dbReference>
<name>A0A7W4VYK8_9ACTN</name>
<dbReference type="AlphaFoldDB" id="A0A7W4VYK8"/>
<dbReference type="PANTHER" id="PTHR24421:SF56">
    <property type="entry name" value="OXYGEN SENSOR HISTIDINE KINASE RESPONSE REGULATOR DOST"/>
    <property type="match status" value="1"/>
</dbReference>
<dbReference type="Gene3D" id="3.30.565.10">
    <property type="entry name" value="Histidine kinase-like ATPase, C-terminal domain"/>
    <property type="match status" value="1"/>
</dbReference>
<dbReference type="GO" id="GO:0016020">
    <property type="term" value="C:membrane"/>
    <property type="evidence" value="ECO:0007669"/>
    <property type="project" value="InterPro"/>
</dbReference>